<dbReference type="Proteomes" id="UP001176961">
    <property type="component" value="Unassembled WGS sequence"/>
</dbReference>
<keyword evidence="3" id="KW-1185">Reference proteome</keyword>
<reference evidence="2" key="1">
    <citation type="submission" date="2023-07" db="EMBL/GenBank/DDBJ databases">
        <authorList>
            <consortium name="CYATHOMIX"/>
        </authorList>
    </citation>
    <scope>NUCLEOTIDE SEQUENCE</scope>
    <source>
        <strain evidence="2">N/A</strain>
    </source>
</reference>
<proteinExistence type="predicted"/>
<dbReference type="EMBL" id="CATQJL010000305">
    <property type="protein sequence ID" value="CAJ0601498.1"/>
    <property type="molecule type" value="Genomic_DNA"/>
</dbReference>
<evidence type="ECO:0000313" key="2">
    <source>
        <dbReference type="EMBL" id="CAJ0601498.1"/>
    </source>
</evidence>
<organism evidence="2 3">
    <name type="scientific">Cylicocyclus nassatus</name>
    <name type="common">Nematode worm</name>
    <dbReference type="NCBI Taxonomy" id="53992"/>
    <lineage>
        <taxon>Eukaryota</taxon>
        <taxon>Metazoa</taxon>
        <taxon>Ecdysozoa</taxon>
        <taxon>Nematoda</taxon>
        <taxon>Chromadorea</taxon>
        <taxon>Rhabditida</taxon>
        <taxon>Rhabditina</taxon>
        <taxon>Rhabditomorpha</taxon>
        <taxon>Strongyloidea</taxon>
        <taxon>Strongylidae</taxon>
        <taxon>Cylicocyclus</taxon>
    </lineage>
</organism>
<protein>
    <submittedName>
        <fullName evidence="2">Uncharacterized protein</fullName>
    </submittedName>
</protein>
<feature type="chain" id="PRO_5041315887" evidence="1">
    <location>
        <begin position="21"/>
        <end position="112"/>
    </location>
</feature>
<keyword evidence="1" id="KW-0732">Signal</keyword>
<evidence type="ECO:0000256" key="1">
    <source>
        <dbReference type="SAM" id="SignalP"/>
    </source>
</evidence>
<gene>
    <name evidence="2" type="ORF">CYNAS_LOCUS13481</name>
</gene>
<feature type="signal peptide" evidence="1">
    <location>
        <begin position="1"/>
        <end position="20"/>
    </location>
</feature>
<sequence>MPSYICLLIALFVTIRFSLQEEMQEDNFTRPRRNFFMSSGPSRARVMEMERLVNSIFPRRTRSGEPIVIDDTVDAQEDGVPSHSLVQAKLPCFCPPFSPCIGNCYRTYNRYW</sequence>
<accession>A0AA36H013</accession>
<comment type="caution">
    <text evidence="2">The sequence shown here is derived from an EMBL/GenBank/DDBJ whole genome shotgun (WGS) entry which is preliminary data.</text>
</comment>
<dbReference type="AlphaFoldDB" id="A0AA36H013"/>
<name>A0AA36H013_CYLNA</name>
<evidence type="ECO:0000313" key="3">
    <source>
        <dbReference type="Proteomes" id="UP001176961"/>
    </source>
</evidence>